<reference evidence="2" key="1">
    <citation type="journal article" date="2014" name="Int. J. Syst. Evol. Microbiol.">
        <title>Complete genome sequence of Corynebacterium casei LMG S-19264T (=DSM 44701T), isolated from a smear-ripened cheese.</title>
        <authorList>
            <consortium name="US DOE Joint Genome Institute (JGI-PGF)"/>
            <person name="Walter F."/>
            <person name="Albersmeier A."/>
            <person name="Kalinowski J."/>
            <person name="Ruckert C."/>
        </authorList>
    </citation>
    <scope>NUCLEOTIDE SEQUENCE</scope>
    <source>
        <strain evidence="2">KCTC 12870</strain>
    </source>
</reference>
<evidence type="ECO:0000313" key="3">
    <source>
        <dbReference type="Proteomes" id="UP000642829"/>
    </source>
</evidence>
<keyword evidence="1" id="KW-1133">Transmembrane helix</keyword>
<dbReference type="InterPro" id="IPR036514">
    <property type="entry name" value="SGNH_hydro_sf"/>
</dbReference>
<reference evidence="2" key="2">
    <citation type="submission" date="2020-09" db="EMBL/GenBank/DDBJ databases">
        <authorList>
            <person name="Sun Q."/>
            <person name="Kim S."/>
        </authorList>
    </citation>
    <scope>NUCLEOTIDE SEQUENCE</scope>
    <source>
        <strain evidence="2">KCTC 12870</strain>
    </source>
</reference>
<evidence type="ECO:0000313" key="2">
    <source>
        <dbReference type="EMBL" id="GHB99151.1"/>
    </source>
</evidence>
<dbReference type="RefSeq" id="WP_189513378.1">
    <property type="nucleotide sequence ID" value="NZ_BMXG01000007.1"/>
</dbReference>
<dbReference type="Gene3D" id="3.40.50.1110">
    <property type="entry name" value="SGNH hydrolase"/>
    <property type="match status" value="1"/>
</dbReference>
<dbReference type="GO" id="GO:0016788">
    <property type="term" value="F:hydrolase activity, acting on ester bonds"/>
    <property type="evidence" value="ECO:0007669"/>
    <property type="project" value="UniProtKB-ARBA"/>
</dbReference>
<proteinExistence type="predicted"/>
<evidence type="ECO:0000256" key="1">
    <source>
        <dbReference type="SAM" id="Phobius"/>
    </source>
</evidence>
<organism evidence="2 3">
    <name type="scientific">Cerasicoccus arenae</name>
    <dbReference type="NCBI Taxonomy" id="424488"/>
    <lineage>
        <taxon>Bacteria</taxon>
        <taxon>Pseudomonadati</taxon>
        <taxon>Verrucomicrobiota</taxon>
        <taxon>Opitutia</taxon>
        <taxon>Puniceicoccales</taxon>
        <taxon>Cerasicoccaceae</taxon>
        <taxon>Cerasicoccus</taxon>
    </lineage>
</organism>
<dbReference type="AlphaFoldDB" id="A0A8J3GDZ2"/>
<accession>A0A8J3GDZ2</accession>
<comment type="caution">
    <text evidence="2">The sequence shown here is derived from an EMBL/GenBank/DDBJ whole genome shotgun (WGS) entry which is preliminary data.</text>
</comment>
<dbReference type="SUPFAM" id="SSF52266">
    <property type="entry name" value="SGNH hydrolase"/>
    <property type="match status" value="1"/>
</dbReference>
<keyword evidence="1" id="KW-0472">Membrane</keyword>
<dbReference type="EMBL" id="BMXG01000007">
    <property type="protein sequence ID" value="GHB99151.1"/>
    <property type="molecule type" value="Genomic_DNA"/>
</dbReference>
<feature type="transmembrane region" description="Helical" evidence="1">
    <location>
        <begin position="12"/>
        <end position="29"/>
    </location>
</feature>
<keyword evidence="3" id="KW-1185">Reference proteome</keyword>
<dbReference type="Proteomes" id="UP000642829">
    <property type="component" value="Unassembled WGS sequence"/>
</dbReference>
<sequence length="320" mass="37083">MRKFICEIVKFVSIQAVITVTILSVFFGIPEKYHYLASTEDKAFRFYHAESPRLILIGDSGVAYGMKSDILAKQFPQFTVVNMALMAGLGFRNIMAEVEEDLRPGDVVVMIFAHQVFDRNILHYQYWNYIAYRPEMLKRMKWRDVPFLMDNSWFIFNRALHVYRRIMTWKLHPPRDGPVNRAGFDEYGDLIAHHGGKTVPGTKFEMVDLKLDDPRFSKEVVKEMNAFADTARAHGAQVYYMFPAIPDVAWEANGEKIREAAAYAIDGLNFPVINSVEEMVYPASEFYDTNYHMLGEGATRRTKLLAERLQEQFDQEEKSK</sequence>
<keyword evidence="1" id="KW-0812">Transmembrane</keyword>
<name>A0A8J3GDZ2_9BACT</name>
<gene>
    <name evidence="2" type="ORF">GCM10007047_14080</name>
</gene>
<protein>
    <submittedName>
        <fullName evidence="2">Uncharacterized protein</fullName>
    </submittedName>
</protein>